<dbReference type="AlphaFoldDB" id="A0A5J4YN98"/>
<dbReference type="Proteomes" id="UP000324585">
    <property type="component" value="Unassembled WGS sequence"/>
</dbReference>
<dbReference type="EMBL" id="VRMN01000010">
    <property type="protein sequence ID" value="KAA8492153.1"/>
    <property type="molecule type" value="Genomic_DNA"/>
</dbReference>
<comment type="caution">
    <text evidence="1">The sequence shown here is derived from an EMBL/GenBank/DDBJ whole genome shotgun (WGS) entry which is preliminary data.</text>
</comment>
<proteinExistence type="predicted"/>
<accession>A0A5J4YN98</accession>
<protein>
    <submittedName>
        <fullName evidence="1">Uncharacterized protein</fullName>
    </submittedName>
</protein>
<evidence type="ECO:0000313" key="2">
    <source>
        <dbReference type="Proteomes" id="UP000324585"/>
    </source>
</evidence>
<gene>
    <name evidence="1" type="ORF">FVE85_3591</name>
</gene>
<organism evidence="1 2">
    <name type="scientific">Porphyridium purpureum</name>
    <name type="common">Red alga</name>
    <name type="synonym">Porphyridium cruentum</name>
    <dbReference type="NCBI Taxonomy" id="35688"/>
    <lineage>
        <taxon>Eukaryota</taxon>
        <taxon>Rhodophyta</taxon>
        <taxon>Bangiophyceae</taxon>
        <taxon>Porphyridiales</taxon>
        <taxon>Porphyridiaceae</taxon>
        <taxon>Porphyridium</taxon>
    </lineage>
</organism>
<evidence type="ECO:0000313" key="1">
    <source>
        <dbReference type="EMBL" id="KAA8492153.1"/>
    </source>
</evidence>
<reference evidence="2" key="1">
    <citation type="journal article" date="2019" name="Nat. Commun.">
        <title>Expansion of phycobilisome linker gene families in mesophilic red algae.</title>
        <authorList>
            <person name="Lee J."/>
            <person name="Kim D."/>
            <person name="Bhattacharya D."/>
            <person name="Yoon H.S."/>
        </authorList>
    </citation>
    <scope>NUCLEOTIDE SEQUENCE [LARGE SCALE GENOMIC DNA]</scope>
    <source>
        <strain evidence="2">CCMP 1328</strain>
    </source>
</reference>
<keyword evidence="2" id="KW-1185">Reference proteome</keyword>
<name>A0A5J4YN98_PORPP</name>
<sequence length="180" mass="20360">MKGLWGPFYAIRIGRNSFRGVLLKEDEYQLMLKGEKNPIASIKTRLTQAIDFCRTPKGGGCLTWYAFRHGKKGARGFVKTKENLEIIKERVDGPMLETHLFANATQAIVFCQQAGTSSKDWKKFGKSINFLSQNKDLSVPIMWSEFWVKNAERGAIRTGPIPLSNPSLMEALEKGWDSED</sequence>